<keyword evidence="3" id="KW-1185">Reference proteome</keyword>
<gene>
    <name evidence="2" type="ORF">Tsedi_01507</name>
</gene>
<accession>A0A554WNW1</accession>
<reference evidence="2 3" key="1">
    <citation type="submission" date="2019-07" db="EMBL/GenBank/DDBJ databases">
        <title>Tepidimonas sediminis YIM 72259 draft genome.</title>
        <authorList>
            <person name="Da Costa M.S."/>
            <person name="Froufe H.J.C."/>
            <person name="Egas C."/>
            <person name="Albuquerque L."/>
        </authorList>
    </citation>
    <scope>NUCLEOTIDE SEQUENCE [LARGE SCALE GENOMIC DNA]</scope>
    <source>
        <strain evidence="2 3">YIM 72259</strain>
    </source>
</reference>
<evidence type="ECO:0000256" key="1">
    <source>
        <dbReference type="SAM" id="Phobius"/>
    </source>
</evidence>
<protein>
    <recommendedName>
        <fullName evidence="4">Type 4 fimbrial biogenesis protein PilX N-terminal domain-containing protein</fullName>
    </recommendedName>
</protein>
<sequence>MNTIASSHSIRGVASLLTTVMLVLIASLGVAYLSRTAVSEQRTIMSSYLAQEALMHAETALMTALQRLRHDKPATLHAFATSSNGRQTITNDGRTVAEYLTCATRTDVSTRVLFERCKAGASDFVLASGANTGMLVARGNALLDTTANRYVAVEVAATGGGWNASAIAPLTLAGGAGVLAGNATVINNNSNLTIWAGQRLEEITGSFETKISIDGRPDSTSSEKDGSKYNIGPDVVFNDYNLRALTASDNKEPLEILALGTTFNNFRRLAIEIDTAKVSFASKLPDILTAISTLQAEINAKRAAGTLTNDDLRPIAIAVYSSNPAQTVNLDIKQSLGTADVPIILAVQGNIEFTGNPTINGLVYAAGSADFRGGGTLNGAIVANQLQGPPGKGNFTIRHGTPTLWNAVSNLYSGGFRMVADTWRDW</sequence>
<evidence type="ECO:0000313" key="3">
    <source>
        <dbReference type="Proteomes" id="UP000320225"/>
    </source>
</evidence>
<dbReference type="RefSeq" id="WP_143895257.1">
    <property type="nucleotide sequence ID" value="NZ_VJND01000008.1"/>
</dbReference>
<keyword evidence="1" id="KW-0472">Membrane</keyword>
<dbReference type="EMBL" id="VJND01000008">
    <property type="protein sequence ID" value="TSE25260.1"/>
    <property type="molecule type" value="Genomic_DNA"/>
</dbReference>
<comment type="caution">
    <text evidence="2">The sequence shown here is derived from an EMBL/GenBank/DDBJ whole genome shotgun (WGS) entry which is preliminary data.</text>
</comment>
<feature type="transmembrane region" description="Helical" evidence="1">
    <location>
        <begin position="12"/>
        <end position="33"/>
    </location>
</feature>
<proteinExistence type="predicted"/>
<keyword evidence="1" id="KW-1133">Transmembrane helix</keyword>
<dbReference type="Proteomes" id="UP000320225">
    <property type="component" value="Unassembled WGS sequence"/>
</dbReference>
<name>A0A554WNW1_9BURK</name>
<evidence type="ECO:0000313" key="2">
    <source>
        <dbReference type="EMBL" id="TSE25260.1"/>
    </source>
</evidence>
<evidence type="ECO:0008006" key="4">
    <source>
        <dbReference type="Google" id="ProtNLM"/>
    </source>
</evidence>
<dbReference type="AlphaFoldDB" id="A0A554WNW1"/>
<keyword evidence="1" id="KW-0812">Transmembrane</keyword>
<organism evidence="2 3">
    <name type="scientific">Tepidimonas sediminis</name>
    <dbReference type="NCBI Taxonomy" id="2588941"/>
    <lineage>
        <taxon>Bacteria</taxon>
        <taxon>Pseudomonadati</taxon>
        <taxon>Pseudomonadota</taxon>
        <taxon>Betaproteobacteria</taxon>
        <taxon>Burkholderiales</taxon>
        <taxon>Tepidimonas</taxon>
    </lineage>
</organism>